<evidence type="ECO:0000256" key="1">
    <source>
        <dbReference type="ARBA" id="ARBA00023002"/>
    </source>
</evidence>
<proteinExistence type="predicted"/>
<dbReference type="InterPro" id="IPR006076">
    <property type="entry name" value="FAD-dep_OxRdtase"/>
</dbReference>
<name>A0A553NCH7_TIGCA</name>
<dbReference type="GO" id="GO:0005739">
    <property type="term" value="C:mitochondrion"/>
    <property type="evidence" value="ECO:0007669"/>
    <property type="project" value="GOC"/>
</dbReference>
<evidence type="ECO:0000313" key="7">
    <source>
        <dbReference type="Proteomes" id="UP000318571"/>
    </source>
</evidence>
<evidence type="ECO:0000256" key="2">
    <source>
        <dbReference type="ARBA" id="ARBA00039785"/>
    </source>
</evidence>
<dbReference type="Proteomes" id="UP000318571">
    <property type="component" value="Chromosome 10"/>
</dbReference>
<gene>
    <name evidence="6" type="ORF">TCAL_11664</name>
</gene>
<dbReference type="EMBL" id="VCGU01000458">
    <property type="protein sequence ID" value="TRY63153.1"/>
    <property type="molecule type" value="Genomic_DNA"/>
</dbReference>
<dbReference type="STRING" id="6832.A0A553NCH7"/>
<keyword evidence="1" id="KW-0560">Oxidoreductase</keyword>
<dbReference type="AlphaFoldDB" id="A0A553NCH7"/>
<evidence type="ECO:0000256" key="4">
    <source>
        <dbReference type="SAM" id="MobiDB-lite"/>
    </source>
</evidence>
<evidence type="ECO:0000259" key="5">
    <source>
        <dbReference type="Pfam" id="PF01266"/>
    </source>
</evidence>
<comment type="caution">
    <text evidence="6">The sequence shown here is derived from an EMBL/GenBank/DDBJ whole genome shotgun (WGS) entry which is preliminary data.</text>
</comment>
<protein>
    <recommendedName>
        <fullName evidence="2">FAD-dependent oxidoreductase domain-containing protein 1</fullName>
    </recommendedName>
</protein>
<dbReference type="PANTHER" id="PTHR13847">
    <property type="entry name" value="SARCOSINE DEHYDROGENASE-RELATED"/>
    <property type="match status" value="1"/>
</dbReference>
<dbReference type="OMA" id="TEICHHA"/>
<feature type="domain" description="FAD dependent oxidoreductase" evidence="5">
    <location>
        <begin position="170"/>
        <end position="555"/>
    </location>
</feature>
<dbReference type="Gene3D" id="3.50.50.60">
    <property type="entry name" value="FAD/NAD(P)-binding domain"/>
    <property type="match status" value="2"/>
</dbReference>
<keyword evidence="7" id="KW-1185">Reference proteome</keyword>
<dbReference type="Gene3D" id="3.30.9.10">
    <property type="entry name" value="D-Amino Acid Oxidase, subunit A, domain 2"/>
    <property type="match status" value="2"/>
</dbReference>
<dbReference type="GO" id="GO:0016491">
    <property type="term" value="F:oxidoreductase activity"/>
    <property type="evidence" value="ECO:0007669"/>
    <property type="project" value="UniProtKB-KW"/>
</dbReference>
<reference evidence="6 7" key="1">
    <citation type="journal article" date="2018" name="Nat. Ecol. Evol.">
        <title>Genomic signatures of mitonuclear coevolution across populations of Tigriopus californicus.</title>
        <authorList>
            <person name="Barreto F.S."/>
            <person name="Watson E.T."/>
            <person name="Lima T.G."/>
            <person name="Willett C.S."/>
            <person name="Edmands S."/>
            <person name="Li W."/>
            <person name="Burton R.S."/>
        </authorList>
    </citation>
    <scope>NUCLEOTIDE SEQUENCE [LARGE SCALE GENOMIC DNA]</scope>
    <source>
        <strain evidence="6 7">San Diego</strain>
    </source>
</reference>
<dbReference type="SUPFAM" id="SSF51905">
    <property type="entry name" value="FAD/NAD(P)-binding domain"/>
    <property type="match status" value="1"/>
</dbReference>
<dbReference type="InterPro" id="IPR036188">
    <property type="entry name" value="FAD/NAD-bd_sf"/>
</dbReference>
<comment type="function">
    <text evidence="3">Required for the assembly of the mitochondrial membrane respiratory chain NADH dehydrogenase (Complex I). Involved in mid-late stages of complex I assembly.</text>
</comment>
<evidence type="ECO:0000256" key="3">
    <source>
        <dbReference type="ARBA" id="ARBA00046185"/>
    </source>
</evidence>
<organism evidence="6 7">
    <name type="scientific">Tigriopus californicus</name>
    <name type="common">Marine copepod</name>
    <dbReference type="NCBI Taxonomy" id="6832"/>
    <lineage>
        <taxon>Eukaryota</taxon>
        <taxon>Metazoa</taxon>
        <taxon>Ecdysozoa</taxon>
        <taxon>Arthropoda</taxon>
        <taxon>Crustacea</taxon>
        <taxon>Multicrustacea</taxon>
        <taxon>Hexanauplia</taxon>
        <taxon>Copepoda</taxon>
        <taxon>Harpacticoida</taxon>
        <taxon>Harpacticidae</taxon>
        <taxon>Tigriopus</taxon>
    </lineage>
</organism>
<dbReference type="Pfam" id="PF01266">
    <property type="entry name" value="DAO"/>
    <property type="match status" value="1"/>
</dbReference>
<evidence type="ECO:0000313" key="6">
    <source>
        <dbReference type="EMBL" id="TRY63153.1"/>
    </source>
</evidence>
<accession>A0A553NCH7</accession>
<dbReference type="PANTHER" id="PTHR13847:SF287">
    <property type="entry name" value="FAD-DEPENDENT OXIDOREDUCTASE DOMAIN-CONTAINING PROTEIN 1"/>
    <property type="match status" value="1"/>
</dbReference>
<feature type="region of interest" description="Disordered" evidence="4">
    <location>
        <begin position="43"/>
        <end position="62"/>
    </location>
</feature>
<dbReference type="GO" id="GO:0032981">
    <property type="term" value="P:mitochondrial respiratory chain complex I assembly"/>
    <property type="evidence" value="ECO:0007669"/>
    <property type="project" value="TreeGrafter"/>
</dbReference>
<sequence length="588" mass="66170">MLTKLGPCLSPMWARLLYSGKAGRVRSWHSSGRWLKQDEVVANGPANEATPPPSAVVKSHSSQVEKPFPERTLVEFAEEETSVPVMSLKEEEYRLKVKDSYLVDYKNNQGLVRYMFKKPFETSYLTNRPIQNNILRAVDQIKPQSMQKTTFFKEGINHHYEYRQCVTTTTGGTIRLQYSRQENIEMAQYGVDFFRQAGKLLYTHHAPHQPRVNFHPTGLLALADDSQAELLEQTHGVQISLGVRAELMSPAQLSKRFPYINTQGVAVASHGHECAGRVDPFALLSNLKMKCEDLGVTFVHGDVHNFVHEMLNDQKFVDEEGRSLKTGKAVTDRESEIERVHNRVTEAHIHLPDGDVWPLAAGRFILCGGHQNGHLGRLCGFGLGKEELVADLPVEPRKRYYFKLSAPQGPGLNCPLVVDNTGVFFRREGYGGVYYVSRPPGCLENEPSTQNLDVDMDYFHEWVLPPLVDRVPAFKDAKASGLNCQGYICILNLNCSFLPTILQVMDCYGTFEDVNFHDENPVIGPHPYHTNVLLGVGGSGMGIQLAPAIGRALCEYLTEHECKTLSLENFDFQRLLFHKPMFEAIHLS</sequence>